<organism evidence="3 4">
    <name type="scientific">Actinocorallia libanotica</name>
    <dbReference type="NCBI Taxonomy" id="46162"/>
    <lineage>
        <taxon>Bacteria</taxon>
        <taxon>Bacillati</taxon>
        <taxon>Actinomycetota</taxon>
        <taxon>Actinomycetes</taxon>
        <taxon>Streptosporangiales</taxon>
        <taxon>Thermomonosporaceae</taxon>
        <taxon>Actinocorallia</taxon>
    </lineage>
</organism>
<evidence type="ECO:0000256" key="1">
    <source>
        <dbReference type="SAM" id="MobiDB-lite"/>
    </source>
</evidence>
<protein>
    <recommendedName>
        <fullName evidence="5">Neocarzinostatin family protein</fullName>
    </recommendedName>
</protein>
<keyword evidence="2" id="KW-0472">Membrane</keyword>
<gene>
    <name evidence="3" type="ORF">GCM10009550_21230</name>
</gene>
<sequence length="303" mass="29737">MTARPSSTAGTDPEPTAGPASPTGSAGPGATASPTASPGPVSESPEAPSKGTELHVVLVVPEPTVRPGDKVKANAHVYATGPVAKGGRLKVTADGGVGAAPACGSAARGCDLGDITAEGELIPVELSVPAKAKPGTLRVTTAVSAQSAPAKTVVHLLTVAEKDMPAPSATPTPSTSATPSTPSTAAAPPAVPPAGPPAASPHSALPSGVPQAALPTASPSDGTDGGLPPIVADASPTARPLDAPQNVAAIRSDVPGPDTDAIVRAQAVWLGVLLALFTALAVRLRRQPFRGAHRRTSRGKFAR</sequence>
<evidence type="ECO:0008006" key="5">
    <source>
        <dbReference type="Google" id="ProtNLM"/>
    </source>
</evidence>
<feature type="compositionally biased region" description="Low complexity" evidence="1">
    <location>
        <begin position="165"/>
        <end position="188"/>
    </location>
</feature>
<feature type="region of interest" description="Disordered" evidence="1">
    <location>
        <begin position="1"/>
        <end position="54"/>
    </location>
</feature>
<dbReference type="Proteomes" id="UP001500665">
    <property type="component" value="Unassembled WGS sequence"/>
</dbReference>
<comment type="caution">
    <text evidence="3">The sequence shown here is derived from an EMBL/GenBank/DDBJ whole genome shotgun (WGS) entry which is preliminary data.</text>
</comment>
<feature type="compositionally biased region" description="Low complexity" evidence="1">
    <location>
        <begin position="15"/>
        <end position="40"/>
    </location>
</feature>
<keyword evidence="2" id="KW-1133">Transmembrane helix</keyword>
<feature type="compositionally biased region" description="Pro residues" evidence="1">
    <location>
        <begin position="189"/>
        <end position="199"/>
    </location>
</feature>
<name>A0ABN1QRQ3_9ACTN</name>
<evidence type="ECO:0000256" key="2">
    <source>
        <dbReference type="SAM" id="Phobius"/>
    </source>
</evidence>
<dbReference type="EMBL" id="BAAAHH010000006">
    <property type="protein sequence ID" value="GAA0946526.1"/>
    <property type="molecule type" value="Genomic_DNA"/>
</dbReference>
<feature type="transmembrane region" description="Helical" evidence="2">
    <location>
        <begin position="267"/>
        <end position="284"/>
    </location>
</feature>
<proteinExistence type="predicted"/>
<feature type="region of interest" description="Disordered" evidence="1">
    <location>
        <begin position="164"/>
        <end position="240"/>
    </location>
</feature>
<keyword evidence="4" id="KW-1185">Reference proteome</keyword>
<keyword evidence="2" id="KW-0812">Transmembrane</keyword>
<feature type="compositionally biased region" description="Polar residues" evidence="1">
    <location>
        <begin position="1"/>
        <end position="10"/>
    </location>
</feature>
<evidence type="ECO:0000313" key="3">
    <source>
        <dbReference type="EMBL" id="GAA0946526.1"/>
    </source>
</evidence>
<accession>A0ABN1QRQ3</accession>
<reference evidence="3 4" key="1">
    <citation type="journal article" date="2019" name="Int. J. Syst. Evol. Microbiol.">
        <title>The Global Catalogue of Microorganisms (GCM) 10K type strain sequencing project: providing services to taxonomists for standard genome sequencing and annotation.</title>
        <authorList>
            <consortium name="The Broad Institute Genomics Platform"/>
            <consortium name="The Broad Institute Genome Sequencing Center for Infectious Disease"/>
            <person name="Wu L."/>
            <person name="Ma J."/>
        </authorList>
    </citation>
    <scope>NUCLEOTIDE SEQUENCE [LARGE SCALE GENOMIC DNA]</scope>
    <source>
        <strain evidence="3 4">JCM 10696</strain>
    </source>
</reference>
<evidence type="ECO:0000313" key="4">
    <source>
        <dbReference type="Proteomes" id="UP001500665"/>
    </source>
</evidence>